<accession>A0A9P6E5W3</accession>
<dbReference type="EMBL" id="MU157925">
    <property type="protein sequence ID" value="KAF9523116.1"/>
    <property type="molecule type" value="Genomic_DNA"/>
</dbReference>
<evidence type="ECO:0000256" key="1">
    <source>
        <dbReference type="SAM" id="MobiDB-lite"/>
    </source>
</evidence>
<protein>
    <recommendedName>
        <fullName evidence="2">Protein kinase domain-containing protein</fullName>
    </recommendedName>
</protein>
<proteinExistence type="predicted"/>
<dbReference type="GO" id="GO:0004672">
    <property type="term" value="F:protein kinase activity"/>
    <property type="evidence" value="ECO:0007669"/>
    <property type="project" value="InterPro"/>
</dbReference>
<feature type="non-terminal residue" evidence="3">
    <location>
        <position position="1"/>
    </location>
</feature>
<dbReference type="InterPro" id="IPR040976">
    <property type="entry name" value="Pkinase_fungal"/>
</dbReference>
<dbReference type="Proteomes" id="UP000807306">
    <property type="component" value="Unassembled WGS sequence"/>
</dbReference>
<reference evidence="3" key="1">
    <citation type="submission" date="2020-11" db="EMBL/GenBank/DDBJ databases">
        <authorList>
            <consortium name="DOE Joint Genome Institute"/>
            <person name="Ahrendt S."/>
            <person name="Riley R."/>
            <person name="Andreopoulos W."/>
            <person name="Labutti K."/>
            <person name="Pangilinan J."/>
            <person name="Ruiz-Duenas F.J."/>
            <person name="Barrasa J.M."/>
            <person name="Sanchez-Garcia M."/>
            <person name="Camarero S."/>
            <person name="Miyauchi S."/>
            <person name="Serrano A."/>
            <person name="Linde D."/>
            <person name="Babiker R."/>
            <person name="Drula E."/>
            <person name="Ayuso-Fernandez I."/>
            <person name="Pacheco R."/>
            <person name="Padilla G."/>
            <person name="Ferreira P."/>
            <person name="Barriuso J."/>
            <person name="Kellner H."/>
            <person name="Castanera R."/>
            <person name="Alfaro M."/>
            <person name="Ramirez L."/>
            <person name="Pisabarro A.G."/>
            <person name="Kuo A."/>
            <person name="Tritt A."/>
            <person name="Lipzen A."/>
            <person name="He G."/>
            <person name="Yan M."/>
            <person name="Ng V."/>
            <person name="Cullen D."/>
            <person name="Martin F."/>
            <person name="Rosso M.-N."/>
            <person name="Henrissat B."/>
            <person name="Hibbett D."/>
            <person name="Martinez A.T."/>
            <person name="Grigoriev I.V."/>
        </authorList>
    </citation>
    <scope>NUCLEOTIDE SEQUENCE</scope>
    <source>
        <strain evidence="3">CBS 506.95</strain>
    </source>
</reference>
<feature type="domain" description="Protein kinase" evidence="2">
    <location>
        <begin position="1"/>
        <end position="116"/>
    </location>
</feature>
<dbReference type="SUPFAM" id="SSF56112">
    <property type="entry name" value="Protein kinase-like (PK-like)"/>
    <property type="match status" value="1"/>
</dbReference>
<organism evidence="3 4">
    <name type="scientific">Crepidotus variabilis</name>
    <dbReference type="NCBI Taxonomy" id="179855"/>
    <lineage>
        <taxon>Eukaryota</taxon>
        <taxon>Fungi</taxon>
        <taxon>Dikarya</taxon>
        <taxon>Basidiomycota</taxon>
        <taxon>Agaricomycotina</taxon>
        <taxon>Agaricomycetes</taxon>
        <taxon>Agaricomycetidae</taxon>
        <taxon>Agaricales</taxon>
        <taxon>Agaricineae</taxon>
        <taxon>Crepidotaceae</taxon>
        <taxon>Crepidotus</taxon>
    </lineage>
</organism>
<evidence type="ECO:0000313" key="3">
    <source>
        <dbReference type="EMBL" id="KAF9523116.1"/>
    </source>
</evidence>
<evidence type="ECO:0000259" key="2">
    <source>
        <dbReference type="PROSITE" id="PS50011"/>
    </source>
</evidence>
<evidence type="ECO:0000313" key="4">
    <source>
        <dbReference type="Proteomes" id="UP000807306"/>
    </source>
</evidence>
<keyword evidence="4" id="KW-1185">Reference proteome</keyword>
<dbReference type="InterPro" id="IPR000719">
    <property type="entry name" value="Prot_kinase_dom"/>
</dbReference>
<comment type="caution">
    <text evidence="3">The sequence shown here is derived from an EMBL/GenBank/DDBJ whole genome shotgun (WGS) entry which is preliminary data.</text>
</comment>
<sequence length="116" mass="13464">HLDINVTNLMVTYTSGNYWGVLNDFDFASDLNRHEIKTPGRTGTWVFMAYDFLSDCGLRGEKSHLYLNDFESFCWVFLWICSTFTSQHEILSGPPLEDWTDGPESSRYSKSHFFTT</sequence>
<feature type="region of interest" description="Disordered" evidence="1">
    <location>
        <begin position="96"/>
        <end position="116"/>
    </location>
</feature>
<dbReference type="Pfam" id="PF17667">
    <property type="entry name" value="Pkinase_fungal"/>
    <property type="match status" value="1"/>
</dbReference>
<dbReference type="PANTHER" id="PTHR38248">
    <property type="entry name" value="FUNK1 6"/>
    <property type="match status" value="1"/>
</dbReference>
<dbReference type="PANTHER" id="PTHR38248:SF2">
    <property type="entry name" value="FUNK1 11"/>
    <property type="match status" value="1"/>
</dbReference>
<feature type="compositionally biased region" description="Polar residues" evidence="1">
    <location>
        <begin position="106"/>
        <end position="116"/>
    </location>
</feature>
<dbReference type="InterPro" id="IPR011009">
    <property type="entry name" value="Kinase-like_dom_sf"/>
</dbReference>
<dbReference type="PROSITE" id="PS50011">
    <property type="entry name" value="PROTEIN_KINASE_DOM"/>
    <property type="match status" value="1"/>
</dbReference>
<name>A0A9P6E5W3_9AGAR</name>
<dbReference type="GO" id="GO:0005524">
    <property type="term" value="F:ATP binding"/>
    <property type="evidence" value="ECO:0007669"/>
    <property type="project" value="InterPro"/>
</dbReference>
<dbReference type="OrthoDB" id="5569250at2759"/>
<dbReference type="AlphaFoldDB" id="A0A9P6E5W3"/>
<feature type="non-terminal residue" evidence="3">
    <location>
        <position position="116"/>
    </location>
</feature>
<gene>
    <name evidence="3" type="ORF">CPB83DRAFT_753269</name>
</gene>